<organism evidence="2 3">
    <name type="scientific">Aureococcus anophagefferens</name>
    <name type="common">Harmful bloom alga</name>
    <dbReference type="NCBI Taxonomy" id="44056"/>
    <lineage>
        <taxon>Eukaryota</taxon>
        <taxon>Sar</taxon>
        <taxon>Stramenopiles</taxon>
        <taxon>Ochrophyta</taxon>
        <taxon>Pelagophyceae</taxon>
        <taxon>Pelagomonadales</taxon>
        <taxon>Pelagomonadaceae</taxon>
        <taxon>Aureococcus</taxon>
    </lineage>
</organism>
<name>A0ABR1FNI8_AURAN</name>
<evidence type="ECO:0000313" key="2">
    <source>
        <dbReference type="EMBL" id="KAK7234239.1"/>
    </source>
</evidence>
<dbReference type="SUPFAM" id="SSF56317">
    <property type="entry name" value="Carbon-nitrogen hydrolase"/>
    <property type="match status" value="1"/>
</dbReference>
<comment type="caution">
    <text evidence="2">The sequence shown here is derived from an EMBL/GenBank/DDBJ whole genome shotgun (WGS) entry which is preliminary data.</text>
</comment>
<dbReference type="PANTHER" id="PTHR23088:SF27">
    <property type="entry name" value="DEAMINATED GLUTATHIONE AMIDASE"/>
    <property type="match status" value="1"/>
</dbReference>
<feature type="domain" description="CN hydrolase" evidence="1">
    <location>
        <begin position="11"/>
        <end position="261"/>
    </location>
</feature>
<dbReference type="EMBL" id="JBBJCI010000337">
    <property type="protein sequence ID" value="KAK7234239.1"/>
    <property type="molecule type" value="Genomic_DNA"/>
</dbReference>
<keyword evidence="3" id="KW-1185">Reference proteome</keyword>
<dbReference type="PROSITE" id="PS50263">
    <property type="entry name" value="CN_HYDROLASE"/>
    <property type="match status" value="1"/>
</dbReference>
<accession>A0ABR1FNI8</accession>
<dbReference type="InterPro" id="IPR036526">
    <property type="entry name" value="C-N_Hydrolase_sf"/>
</dbReference>
<dbReference type="CDD" id="cd07197">
    <property type="entry name" value="nitrilase"/>
    <property type="match status" value="1"/>
</dbReference>
<sequence>MSLLLDPRRYLSICGLQIQTISDVKLNLDAAEKMMRANPGHDLYVLPELSSAGYGVDTFHCRERLAEPPLNGPSFNRFSRLAVELDAFVAYGILRRNIGDTYYICHVVVGPHGRPVCYYDKMHLCDMGACAEGAQGVTAGAAEPCAFYCRGWTVGLCICYDLRFPELWRDLAWKRGADVVVHPSAFVRDATFPSWHAFVCARAVENQVYVVSVSHAGEDFGGSIAHPPWLGPVADDDDDFDLAPALADDAAPCALVCRLDRRALDAVRRQFPYRKDARLFDGPPVVETSLHGEVASDWHAKIHGQRK</sequence>
<reference evidence="2 3" key="1">
    <citation type="submission" date="2024-03" db="EMBL/GenBank/DDBJ databases">
        <title>Aureococcus anophagefferens CCMP1851 and Kratosvirus quantuckense: Draft genome of a second virus-susceptible host strain in the model system.</title>
        <authorList>
            <person name="Chase E."/>
            <person name="Truchon A.R."/>
            <person name="Schepens W."/>
            <person name="Wilhelm S.W."/>
        </authorList>
    </citation>
    <scope>NUCLEOTIDE SEQUENCE [LARGE SCALE GENOMIC DNA]</scope>
    <source>
        <strain evidence="2 3">CCMP1851</strain>
    </source>
</reference>
<gene>
    <name evidence="2" type="ORF">SO694_0036201</name>
</gene>
<dbReference type="Proteomes" id="UP001363151">
    <property type="component" value="Unassembled WGS sequence"/>
</dbReference>
<dbReference type="Gene3D" id="3.60.110.10">
    <property type="entry name" value="Carbon-nitrogen hydrolase"/>
    <property type="match status" value="1"/>
</dbReference>
<protein>
    <submittedName>
        <fullName evidence="2">Bis(5'-adenosyl)-triphosphatase</fullName>
    </submittedName>
</protein>
<dbReference type="Pfam" id="PF00795">
    <property type="entry name" value="CN_hydrolase"/>
    <property type="match status" value="1"/>
</dbReference>
<dbReference type="PANTHER" id="PTHR23088">
    <property type="entry name" value="NITRILASE-RELATED"/>
    <property type="match status" value="1"/>
</dbReference>
<evidence type="ECO:0000313" key="3">
    <source>
        <dbReference type="Proteomes" id="UP001363151"/>
    </source>
</evidence>
<proteinExistence type="predicted"/>
<evidence type="ECO:0000259" key="1">
    <source>
        <dbReference type="PROSITE" id="PS50263"/>
    </source>
</evidence>
<dbReference type="InterPro" id="IPR003010">
    <property type="entry name" value="C-N_Hydrolase"/>
</dbReference>